<feature type="transmembrane region" description="Helical" evidence="1">
    <location>
        <begin position="280"/>
        <end position="304"/>
    </location>
</feature>
<evidence type="ECO:0008006" key="4">
    <source>
        <dbReference type="Google" id="ProtNLM"/>
    </source>
</evidence>
<proteinExistence type="predicted"/>
<reference evidence="2 3" key="1">
    <citation type="journal article" date="2016" name="Nat. Commun.">
        <title>Thousands of microbial genomes shed light on interconnected biogeochemical processes in an aquifer system.</title>
        <authorList>
            <person name="Anantharaman K."/>
            <person name="Brown C.T."/>
            <person name="Hug L.A."/>
            <person name="Sharon I."/>
            <person name="Castelle C.J."/>
            <person name="Probst A.J."/>
            <person name="Thomas B.C."/>
            <person name="Singh A."/>
            <person name="Wilkins M.J."/>
            <person name="Karaoz U."/>
            <person name="Brodie E.L."/>
            <person name="Williams K.H."/>
            <person name="Hubbard S.S."/>
            <person name="Banfield J.F."/>
        </authorList>
    </citation>
    <scope>NUCLEOTIDE SEQUENCE [LARGE SCALE GENOMIC DNA]</scope>
</reference>
<evidence type="ECO:0000256" key="1">
    <source>
        <dbReference type="SAM" id="Phobius"/>
    </source>
</evidence>
<name>A0A1G2CGK1_9BACT</name>
<dbReference type="Proteomes" id="UP000178880">
    <property type="component" value="Unassembled WGS sequence"/>
</dbReference>
<comment type="caution">
    <text evidence="2">The sequence shown here is derived from an EMBL/GenBank/DDBJ whole genome shotgun (WGS) entry which is preliminary data.</text>
</comment>
<evidence type="ECO:0000313" key="2">
    <source>
        <dbReference type="EMBL" id="OGY99537.1"/>
    </source>
</evidence>
<accession>A0A1G2CGK1</accession>
<keyword evidence="1" id="KW-1133">Transmembrane helix</keyword>
<dbReference type="EMBL" id="MHLA01000015">
    <property type="protein sequence ID" value="OGY99537.1"/>
    <property type="molecule type" value="Genomic_DNA"/>
</dbReference>
<organism evidence="2 3">
    <name type="scientific">Candidatus Liptonbacteria bacterium RIFCSPLOWO2_01_FULL_52_25</name>
    <dbReference type="NCBI Taxonomy" id="1798650"/>
    <lineage>
        <taxon>Bacteria</taxon>
        <taxon>Candidatus Liptoniibacteriota</taxon>
    </lineage>
</organism>
<keyword evidence="1" id="KW-0472">Membrane</keyword>
<evidence type="ECO:0000313" key="3">
    <source>
        <dbReference type="Proteomes" id="UP000178880"/>
    </source>
</evidence>
<protein>
    <recommendedName>
        <fullName evidence="4">DUF916 domain-containing protein</fullName>
    </recommendedName>
</protein>
<gene>
    <name evidence="2" type="ORF">A2945_01615</name>
</gene>
<keyword evidence="1" id="KW-0812">Transmembrane</keyword>
<dbReference type="AlphaFoldDB" id="A0A1G2CGK1"/>
<feature type="transmembrane region" description="Helical" evidence="1">
    <location>
        <begin position="338"/>
        <end position="360"/>
    </location>
</feature>
<sequence>MNTTLFQKNLFAFFAAAAFFAVFGGGAYRVAAQEGLSVRIQPAIIEENVDPGQVLRETIRITNQDSAAKTFYLIVRDIKDVEAEGQPVFAEGGEAVLYGVSGWIRFDVPSVTIGGGEMKEVSFTVVVPESPTPGGHFGGVFFSLEPKRPENTGAGIGLQLGAILNLRVAGEVVEEARIREFSTDKSVYSKPVVTFTARVENLGNVLLNPRGPLEISDMFGNKAATMIVNDEFAGVFPKRERSFSAVWQSEGFKIGRYQATVAFSYGQDGSKTTYASLSFWVLPLGVILPVLFGIIGLILAVYFGMRAYIRKKVRELQNGMGGAGKGAPFEAKPFPSRFLFIALGFILFSIVFLLIIFLLFS</sequence>
<dbReference type="STRING" id="1798650.A2945_01615"/>